<dbReference type="AlphaFoldDB" id="A0AAU7C707"/>
<reference evidence="2" key="1">
    <citation type="submission" date="2024-05" db="EMBL/GenBank/DDBJ databases">
        <title>Planctomycetes of the genus Singulisphaera possess chitinolytic capabilities.</title>
        <authorList>
            <person name="Ivanova A."/>
        </authorList>
    </citation>
    <scope>NUCLEOTIDE SEQUENCE</scope>
    <source>
        <strain evidence="2">Ch08T</strain>
    </source>
</reference>
<proteinExistence type="predicted"/>
<evidence type="ECO:0000313" key="2">
    <source>
        <dbReference type="EMBL" id="XBH00989.1"/>
    </source>
</evidence>
<dbReference type="EMBL" id="CP155447">
    <property type="protein sequence ID" value="XBH00989.1"/>
    <property type="molecule type" value="Genomic_DNA"/>
</dbReference>
<feature type="region of interest" description="Disordered" evidence="1">
    <location>
        <begin position="1"/>
        <end position="45"/>
    </location>
</feature>
<dbReference type="RefSeq" id="WP_406693671.1">
    <property type="nucleotide sequence ID" value="NZ_CP155447.1"/>
</dbReference>
<name>A0AAU7C707_9BACT</name>
<gene>
    <name evidence="2" type="ORF">V5E97_21810</name>
</gene>
<accession>A0AAU7C707</accession>
<protein>
    <submittedName>
        <fullName evidence="2">Uncharacterized protein</fullName>
    </submittedName>
</protein>
<organism evidence="2">
    <name type="scientific">Singulisphaera sp. Ch08</name>
    <dbReference type="NCBI Taxonomy" id="3120278"/>
    <lineage>
        <taxon>Bacteria</taxon>
        <taxon>Pseudomonadati</taxon>
        <taxon>Planctomycetota</taxon>
        <taxon>Planctomycetia</taxon>
        <taxon>Isosphaerales</taxon>
        <taxon>Isosphaeraceae</taxon>
        <taxon>Singulisphaera</taxon>
    </lineage>
</organism>
<sequence length="45" mass="5158">MTHHELRSGLFAAERKVEHGPVLGEREDPGKDPDRPQLHRLKFGL</sequence>
<feature type="compositionally biased region" description="Basic and acidic residues" evidence="1">
    <location>
        <begin position="1"/>
        <end position="37"/>
    </location>
</feature>
<evidence type="ECO:0000256" key="1">
    <source>
        <dbReference type="SAM" id="MobiDB-lite"/>
    </source>
</evidence>